<name>D8TP02_VOLCA</name>
<feature type="non-terminal residue" evidence="2">
    <location>
        <position position="62"/>
    </location>
</feature>
<gene>
    <name evidence="2" type="ORF">VOLCADRAFT_48954</name>
</gene>
<protein>
    <recommendedName>
        <fullName evidence="1">HicB-like antitoxin of toxin-antitoxin system domain-containing protein</fullName>
    </recommendedName>
</protein>
<dbReference type="Gene3D" id="3.30.160.250">
    <property type="match status" value="1"/>
</dbReference>
<dbReference type="AlphaFoldDB" id="D8TP02"/>
<dbReference type="Pfam" id="PF15919">
    <property type="entry name" value="HicB_lk_antitox"/>
    <property type="match status" value="1"/>
</dbReference>
<dbReference type="InParanoid" id="D8TP02"/>
<dbReference type="SUPFAM" id="SSF143100">
    <property type="entry name" value="TTHA1013/TTHA0281-like"/>
    <property type="match status" value="1"/>
</dbReference>
<evidence type="ECO:0000313" key="2">
    <source>
        <dbReference type="EMBL" id="EFJ50535.1"/>
    </source>
</evidence>
<reference evidence="2 3" key="1">
    <citation type="journal article" date="2010" name="Science">
        <title>Genomic analysis of organismal complexity in the multicellular green alga Volvox carteri.</title>
        <authorList>
            <person name="Prochnik S.E."/>
            <person name="Umen J."/>
            <person name="Nedelcu A.M."/>
            <person name="Hallmann A."/>
            <person name="Miller S.M."/>
            <person name="Nishii I."/>
            <person name="Ferris P."/>
            <person name="Kuo A."/>
            <person name="Mitros T."/>
            <person name="Fritz-Laylin L.K."/>
            <person name="Hellsten U."/>
            <person name="Chapman J."/>
            <person name="Simakov O."/>
            <person name="Rensing S.A."/>
            <person name="Terry A."/>
            <person name="Pangilinan J."/>
            <person name="Kapitonov V."/>
            <person name="Jurka J."/>
            <person name="Salamov A."/>
            <person name="Shapiro H."/>
            <person name="Schmutz J."/>
            <person name="Grimwood J."/>
            <person name="Lindquist E."/>
            <person name="Lucas S."/>
            <person name="Grigoriev I.V."/>
            <person name="Schmitt R."/>
            <person name="Kirk D."/>
            <person name="Rokhsar D.S."/>
        </authorList>
    </citation>
    <scope>NUCLEOTIDE SEQUENCE [LARGE SCALE GENOMIC DNA]</scope>
    <source>
        <strain evidence="3">f. Nagariensis / Eve</strain>
    </source>
</reference>
<dbReference type="Proteomes" id="UP000001058">
    <property type="component" value="Unassembled WGS sequence"/>
</dbReference>
<dbReference type="KEGG" id="vcn:VOLCADRAFT_48954"/>
<sequence length="62" mass="6822">VFSFVAIFLSTPDNFCAFFPDLPGCAVTGLSLPQAESRLREALNRHLRSLLENGKEIPEGQT</sequence>
<dbReference type="RefSeq" id="XP_002948128.1">
    <property type="nucleotide sequence ID" value="XM_002948082.1"/>
</dbReference>
<dbReference type="InterPro" id="IPR035069">
    <property type="entry name" value="TTHA1013/TTHA0281-like"/>
</dbReference>
<dbReference type="InterPro" id="IPR031807">
    <property type="entry name" value="HicB-like"/>
</dbReference>
<dbReference type="EMBL" id="GL378330">
    <property type="protein sequence ID" value="EFJ50535.1"/>
    <property type="molecule type" value="Genomic_DNA"/>
</dbReference>
<dbReference type="GeneID" id="9624114"/>
<proteinExistence type="predicted"/>
<evidence type="ECO:0000259" key="1">
    <source>
        <dbReference type="Pfam" id="PF15919"/>
    </source>
</evidence>
<evidence type="ECO:0000313" key="3">
    <source>
        <dbReference type="Proteomes" id="UP000001058"/>
    </source>
</evidence>
<feature type="domain" description="HicB-like antitoxin of toxin-antitoxin system" evidence="1">
    <location>
        <begin position="13"/>
        <end position="60"/>
    </location>
</feature>
<organism evidence="3">
    <name type="scientific">Volvox carteri f. nagariensis</name>
    <dbReference type="NCBI Taxonomy" id="3068"/>
    <lineage>
        <taxon>Eukaryota</taxon>
        <taxon>Viridiplantae</taxon>
        <taxon>Chlorophyta</taxon>
        <taxon>core chlorophytes</taxon>
        <taxon>Chlorophyceae</taxon>
        <taxon>CS clade</taxon>
        <taxon>Chlamydomonadales</taxon>
        <taxon>Volvocaceae</taxon>
        <taxon>Volvox</taxon>
    </lineage>
</organism>
<keyword evidence="3" id="KW-1185">Reference proteome</keyword>
<dbReference type="OrthoDB" id="10532504at2759"/>
<feature type="non-terminal residue" evidence="2">
    <location>
        <position position="1"/>
    </location>
</feature>
<accession>D8TP02</accession>